<evidence type="ECO:0000256" key="1">
    <source>
        <dbReference type="ARBA" id="ARBA00004241"/>
    </source>
</evidence>
<protein>
    <recommendedName>
        <fullName evidence="5">Prepilin-type N-terminal cleavage/methylation domain-containing protein</fullName>
    </recommendedName>
</protein>
<keyword evidence="4" id="KW-1185">Reference proteome</keyword>
<reference evidence="4" key="1">
    <citation type="submission" date="2016-12" db="EMBL/GenBank/DDBJ databases">
        <authorList>
            <person name="Jung M.Y."/>
            <person name="Lee S.H."/>
        </authorList>
    </citation>
    <scope>NUCLEOTIDE SEQUENCE [LARGE SCALE GENOMIC DNA]</scope>
    <source>
        <strain evidence="4">WiKim39</strain>
    </source>
</reference>
<organism evidence="3 4">
    <name type="scientific">Companilactobacillus allii</name>
    <dbReference type="NCBI Taxonomy" id="1847728"/>
    <lineage>
        <taxon>Bacteria</taxon>
        <taxon>Bacillati</taxon>
        <taxon>Bacillota</taxon>
        <taxon>Bacilli</taxon>
        <taxon>Lactobacillales</taxon>
        <taxon>Lactobacillaceae</taxon>
        <taxon>Companilactobacillus</taxon>
    </lineage>
</organism>
<dbReference type="SUPFAM" id="SSF54523">
    <property type="entry name" value="Pili subunits"/>
    <property type="match status" value="1"/>
</dbReference>
<dbReference type="NCBIfam" id="TIGR02532">
    <property type="entry name" value="IV_pilin_GFxxxE"/>
    <property type="match status" value="1"/>
</dbReference>
<comment type="subcellular location">
    <subcellularLocation>
        <location evidence="1">Cell surface</location>
    </subcellularLocation>
</comment>
<gene>
    <name evidence="3" type="ORF">BTM29_07350</name>
</gene>
<evidence type="ECO:0000313" key="3">
    <source>
        <dbReference type="EMBL" id="APX72387.1"/>
    </source>
</evidence>
<sequence length="154" mass="18492">MIKRKSLIKQYKSKAGFTLIEAVFTLIIICSLALATSFGMKDYQQRIQEKQTLEEFKVNLRDMFNYSYLYKRTSVFQYYKDKDYISFRDLSDRDRYYHEVKLSKTLHILNSENIVHYVSREGQTSPMTIIFKSELTGKKYIFKIQMLWGEINEE</sequence>
<dbReference type="InterPro" id="IPR045584">
    <property type="entry name" value="Pilin-like"/>
</dbReference>
<dbReference type="STRING" id="1847728.BTM29_07350"/>
<accession>A0A1P8Q3I2</accession>
<evidence type="ECO:0008006" key="5">
    <source>
        <dbReference type="Google" id="ProtNLM"/>
    </source>
</evidence>
<dbReference type="Proteomes" id="UP000187499">
    <property type="component" value="Chromosome"/>
</dbReference>
<dbReference type="GO" id="GO:0030420">
    <property type="term" value="P:establishment of competence for transformation"/>
    <property type="evidence" value="ECO:0007669"/>
    <property type="project" value="UniProtKB-KW"/>
</dbReference>
<name>A0A1P8Q3I2_9LACO</name>
<dbReference type="AlphaFoldDB" id="A0A1P8Q3I2"/>
<dbReference type="GO" id="GO:0009986">
    <property type="term" value="C:cell surface"/>
    <property type="evidence" value="ECO:0007669"/>
    <property type="project" value="UniProtKB-SubCell"/>
</dbReference>
<dbReference type="EMBL" id="CP019323">
    <property type="protein sequence ID" value="APX72387.1"/>
    <property type="molecule type" value="Genomic_DNA"/>
</dbReference>
<dbReference type="OrthoDB" id="2304834at2"/>
<dbReference type="KEGG" id="lalw:BTM29_07350"/>
<proteinExistence type="predicted"/>
<dbReference type="RefSeq" id="WP_076615512.1">
    <property type="nucleotide sequence ID" value="NZ_CP019323.1"/>
</dbReference>
<keyword evidence="2" id="KW-0178">Competence</keyword>
<evidence type="ECO:0000313" key="4">
    <source>
        <dbReference type="Proteomes" id="UP000187499"/>
    </source>
</evidence>
<evidence type="ECO:0000256" key="2">
    <source>
        <dbReference type="ARBA" id="ARBA00023287"/>
    </source>
</evidence>
<dbReference type="InterPro" id="IPR012902">
    <property type="entry name" value="N_methyl_site"/>
</dbReference>